<keyword evidence="3" id="KW-1185">Reference proteome</keyword>
<dbReference type="PANTHER" id="PTHR13371:SF0">
    <property type="entry name" value="CENTROSOMAL PROTEIN OF 104 KDA"/>
    <property type="match status" value="1"/>
</dbReference>
<dbReference type="PANTHER" id="PTHR13371">
    <property type="entry name" value="GLYCINE-, GLUTAMATE-, THIENYLCYCLOHEXYLPIPERIDINE-BINDING PROTEIN"/>
    <property type="match status" value="1"/>
</dbReference>
<gene>
    <name evidence="2" type="ORF">TraAM80_00489</name>
</gene>
<comment type="caution">
    <text evidence="2">The sequence shown here is derived from an EMBL/GenBank/DDBJ whole genome shotgun (WGS) entry which is preliminary data.</text>
</comment>
<evidence type="ECO:0000313" key="2">
    <source>
        <dbReference type="EMBL" id="RNF12207.1"/>
    </source>
</evidence>
<dbReference type="InterPro" id="IPR034085">
    <property type="entry name" value="TOG"/>
</dbReference>
<dbReference type="InterPro" id="IPR052607">
    <property type="entry name" value="CEP104-like"/>
</dbReference>
<dbReference type="VEuPathDB" id="TriTrypDB:TRSC58_05981"/>
<dbReference type="OrthoDB" id="66599at2759"/>
<dbReference type="AlphaFoldDB" id="A0A3R7MW28"/>
<organism evidence="2 3">
    <name type="scientific">Trypanosoma rangeli</name>
    <dbReference type="NCBI Taxonomy" id="5698"/>
    <lineage>
        <taxon>Eukaryota</taxon>
        <taxon>Discoba</taxon>
        <taxon>Euglenozoa</taxon>
        <taxon>Kinetoplastea</taxon>
        <taxon>Metakinetoplastina</taxon>
        <taxon>Trypanosomatida</taxon>
        <taxon>Trypanosomatidae</taxon>
        <taxon>Trypanosoma</taxon>
        <taxon>Herpetosoma</taxon>
    </lineage>
</organism>
<dbReference type="Pfam" id="PF21040">
    <property type="entry name" value="CEP104-like_TOG"/>
    <property type="match status" value="1"/>
</dbReference>
<dbReference type="SUPFAM" id="SSF48371">
    <property type="entry name" value="ARM repeat"/>
    <property type="match status" value="1"/>
</dbReference>
<dbReference type="InterPro" id="IPR016024">
    <property type="entry name" value="ARM-type_fold"/>
</dbReference>
<dbReference type="EMBL" id="MKGL01000008">
    <property type="protein sequence ID" value="RNF12207.1"/>
    <property type="molecule type" value="Genomic_DNA"/>
</dbReference>
<dbReference type="Pfam" id="PF21039">
    <property type="entry name" value="CEP104_ZnF"/>
    <property type="match status" value="1"/>
</dbReference>
<dbReference type="RefSeq" id="XP_029242635.1">
    <property type="nucleotide sequence ID" value="XM_029377566.1"/>
</dbReference>
<dbReference type="Pfam" id="PF21038">
    <property type="entry name" value="CEP104_N"/>
    <property type="match status" value="1"/>
</dbReference>
<dbReference type="InterPro" id="IPR048738">
    <property type="entry name" value="CEP104_Znf"/>
</dbReference>
<proteinExistence type="predicted"/>
<dbReference type="GeneID" id="40324422"/>
<accession>A0A3R7MW28</accession>
<dbReference type="GO" id="GO:0005929">
    <property type="term" value="C:cilium"/>
    <property type="evidence" value="ECO:0007669"/>
    <property type="project" value="TreeGrafter"/>
</dbReference>
<dbReference type="InterPro" id="IPR048739">
    <property type="entry name" value="CEP104_N"/>
</dbReference>
<dbReference type="Proteomes" id="UP000283634">
    <property type="component" value="Unassembled WGS sequence"/>
</dbReference>
<dbReference type="OMA" id="VQGNDYN"/>
<sequence length="854" mass="93450">MMRATFPSEEKYGPRLNMCLCHCSSEDADHPARALCLQGRNSIGWQSDKGCVYPQELGFAFEGEVELNFIRVLSHERKIASRIEFFVAEATDEEIQRGTVKPYSQSSFRRLGYVCFVSNADNTFGARELKTINIRQKCVYVKLLISRPYHSEYNIFHQVGIAALTSHGTIRRTHQSVPTQGICLVGETVEVPLDEMLPPRSEDFKPLEAVYDNGYEIDNATARRIGELLLLKEKAVAAEDYDLASALKTCLLNLESVGKELYVLEKQKIEAVEKEDYVSAKALKRQIDGLREAAYKIPTTVSGGTGNANESNRIEELLTKQEPTVMRESTSVELPETHLLPSVIDVNTRNSVSFDEIPVEARGFYEIETTENSVDYEARNNSGNRGNFSGEFTSVFTEGKEEWEISINRVILGLSGGEAQASVLQGEALTEAGTCEKVFGTYCCACLFGREGSLREAAIRAIISPDGFAALSTHSSTVMETLFAYMALPSRGLSDSVAGVVLACCEALQTIIKHNIPVVPPVPALIPYLKPLIPKLVLRSGDNNSRVREMAESVLMSFAEVAIELVVSALLIGTGKNKKQPVSARVQISRMNMLSSLIDCYGINGDGAASLEPDTVIPKAVLPCLQHSNGKVREAASRVLAKLLLVAPSRSTSYMKALKPSQKSLVEQQVTALKASAADVNDKDEIGTTTTPFPGKVLDENKTHSVGRSFRFSSGLRGANSAEKTCQFCGEFDENFSKATLDIHLIRACPMLCPCPLCDQVTEIANLQQHLTAECENRRLVRECPVCREAVRVDDIKRHIAAKKCIKAVPTHSVCPLCHARFLAGSAGWVAHLASPPGCPNNPRRHDGSGPIAG</sequence>
<dbReference type="SMART" id="SM01349">
    <property type="entry name" value="TOG"/>
    <property type="match status" value="1"/>
</dbReference>
<reference evidence="2 3" key="1">
    <citation type="journal article" date="2018" name="BMC Genomics">
        <title>Genomic comparison of Trypanosoma conorhini and Trypanosoma rangeli to Trypanosoma cruzi strains of high and low virulence.</title>
        <authorList>
            <person name="Bradwell K.R."/>
            <person name="Koparde V.N."/>
            <person name="Matveyev A.V."/>
            <person name="Serrano M.G."/>
            <person name="Alves J.M."/>
            <person name="Parikh H."/>
            <person name="Huang B."/>
            <person name="Lee V."/>
            <person name="Espinosa-Alvarez O."/>
            <person name="Ortiz P.A."/>
            <person name="Costa-Martins A.G."/>
            <person name="Teixeira M.M."/>
            <person name="Buck G.A."/>
        </authorList>
    </citation>
    <scope>NUCLEOTIDE SEQUENCE [LARGE SCALE GENOMIC DNA]</scope>
    <source>
        <strain evidence="2 3">AM80</strain>
    </source>
</reference>
<evidence type="ECO:0000259" key="1">
    <source>
        <dbReference type="SMART" id="SM01349"/>
    </source>
</evidence>
<evidence type="ECO:0000313" key="3">
    <source>
        <dbReference type="Proteomes" id="UP000283634"/>
    </source>
</evidence>
<dbReference type="InterPro" id="IPR011989">
    <property type="entry name" value="ARM-like"/>
</dbReference>
<feature type="domain" description="TOG" evidence="1">
    <location>
        <begin position="452"/>
        <end position="679"/>
    </location>
</feature>
<name>A0A3R7MW28_TRYRA</name>
<dbReference type="Gene3D" id="1.25.10.10">
    <property type="entry name" value="Leucine-rich Repeat Variant"/>
    <property type="match status" value="1"/>
</dbReference>
<protein>
    <recommendedName>
        <fullName evidence="1">TOG domain-containing protein</fullName>
    </recommendedName>
</protein>